<sequence length="431" mass="48621">MSSNAKDLIGEEQLSDAVIIESYKFEQDNLKKIALTQEHLLQIKNNLGAIIDLLSKDKSIFTKASDYWGDLPIWQKIIGGVVLSFPTLAAGVAAHLGVLLALSGATVVVYATGSIILDDHHSYNKNITEHLKKGIFYLADILSITISALDKIREDLSVEIQKFKTENQKLANNVAVLSEKIESLTNQIELFVATERLLKETQEKLEKEAERLKQSASENEVLLEKNAIELTQVRKDYEQSRRQLNEKVTELVEVKTTLEAEVKKAKNVATALQSTVKTLSGTVIKDGKNREIFQKRITEVIDSGEQSFLVINDRVQSLEKELREVKEQLEQSNNRYHELLDRQETQVERLEKMGMTELKLKQAREELETLRQQRAAFLAENQRISVLSESSINPASNAINKTEDGIHVHGLYAKSKSKSTTQPVLESKPLY</sequence>
<dbReference type="EMBL" id="UGNV01000001">
    <property type="protein sequence ID" value="STX28116.1"/>
    <property type="molecule type" value="Genomic_DNA"/>
</dbReference>
<protein>
    <submittedName>
        <fullName evidence="2">Inclusion membrane protein A</fullName>
    </submittedName>
</protein>
<organism evidence="2 3">
    <name type="scientific">Legionella beliardensis</name>
    <dbReference type="NCBI Taxonomy" id="91822"/>
    <lineage>
        <taxon>Bacteria</taxon>
        <taxon>Pseudomonadati</taxon>
        <taxon>Pseudomonadota</taxon>
        <taxon>Gammaproteobacteria</taxon>
        <taxon>Legionellales</taxon>
        <taxon>Legionellaceae</taxon>
        <taxon>Legionella</taxon>
    </lineage>
</organism>
<proteinExistence type="predicted"/>
<dbReference type="Proteomes" id="UP000254968">
    <property type="component" value="Unassembled WGS sequence"/>
</dbReference>
<dbReference type="OrthoDB" id="5653033at2"/>
<dbReference type="NCBIfam" id="NF043058">
    <property type="entry name" value="T4SS_LegC2C7"/>
    <property type="match status" value="1"/>
</dbReference>
<keyword evidence="1" id="KW-0175">Coiled coil</keyword>
<keyword evidence="3" id="KW-1185">Reference proteome</keyword>
<dbReference type="RefSeq" id="WP_115301887.1">
    <property type="nucleotide sequence ID" value="NZ_CAAAHO010000008.1"/>
</dbReference>
<feature type="coiled-coil region" evidence="1">
    <location>
        <begin position="153"/>
        <end position="275"/>
    </location>
</feature>
<evidence type="ECO:0000313" key="3">
    <source>
        <dbReference type="Proteomes" id="UP000254968"/>
    </source>
</evidence>
<dbReference type="AlphaFoldDB" id="A0A378I0K4"/>
<dbReference type="InterPro" id="IPR049966">
    <property type="entry name" value="T4SS_LegC2C7"/>
</dbReference>
<reference evidence="2 3" key="1">
    <citation type="submission" date="2018-06" db="EMBL/GenBank/DDBJ databases">
        <authorList>
            <consortium name="Pathogen Informatics"/>
            <person name="Doyle S."/>
        </authorList>
    </citation>
    <scope>NUCLEOTIDE SEQUENCE [LARGE SCALE GENOMIC DNA]</scope>
    <source>
        <strain evidence="2 3">NCTC13315</strain>
    </source>
</reference>
<gene>
    <name evidence="2" type="ORF">NCTC13315_00640</name>
</gene>
<evidence type="ECO:0000313" key="2">
    <source>
        <dbReference type="EMBL" id="STX28116.1"/>
    </source>
</evidence>
<name>A0A378I0K4_9GAMM</name>
<feature type="coiled-coil region" evidence="1">
    <location>
        <begin position="308"/>
        <end position="380"/>
    </location>
</feature>
<accession>A0A378I0K4</accession>
<evidence type="ECO:0000256" key="1">
    <source>
        <dbReference type="SAM" id="Coils"/>
    </source>
</evidence>